<comment type="caution">
    <text evidence="2">The sequence shown here is derived from an EMBL/GenBank/DDBJ whole genome shotgun (WGS) entry which is preliminary data.</text>
</comment>
<dbReference type="VEuPathDB" id="FungiDB:AeMF1_000655"/>
<evidence type="ECO:0008006" key="4">
    <source>
        <dbReference type="Google" id="ProtNLM"/>
    </source>
</evidence>
<sequence>MEEKLRALLDQYEDLGAILVSTSDGVPLLKIEPESSTDPVFEYAETVLPSVFAAAAEQAGKLRFGNVQTITCFFDTTVLIHVNHLPVVITLIAAQGASVGALLDVAIDLKAIVGPLKKVVETSDSN</sequence>
<evidence type="ECO:0000256" key="1">
    <source>
        <dbReference type="ARBA" id="ARBA00005356"/>
    </source>
</evidence>
<name>A0A6G0W6P5_9STRA</name>
<protein>
    <recommendedName>
        <fullName evidence="4">Roadblock/LAMTOR2 domain-containing protein</fullName>
    </recommendedName>
</protein>
<dbReference type="InterPro" id="IPR015019">
    <property type="entry name" value="LAMTOR3"/>
</dbReference>
<keyword evidence="3" id="KW-1185">Reference proteome</keyword>
<dbReference type="EMBL" id="VJMJ01000326">
    <property type="protein sequence ID" value="KAF0722747.1"/>
    <property type="molecule type" value="Genomic_DNA"/>
</dbReference>
<dbReference type="PANTHER" id="PTHR13378:SF1">
    <property type="entry name" value="RAGULATOR COMPLEX PROTEIN LAMTOR3"/>
    <property type="match status" value="1"/>
</dbReference>
<dbReference type="AlphaFoldDB" id="A0A6G0W6P5"/>
<dbReference type="GO" id="GO:0071986">
    <property type="term" value="C:Ragulator complex"/>
    <property type="evidence" value="ECO:0007669"/>
    <property type="project" value="TreeGrafter"/>
</dbReference>
<dbReference type="GO" id="GO:0071230">
    <property type="term" value="P:cellular response to amino acid stimulus"/>
    <property type="evidence" value="ECO:0007669"/>
    <property type="project" value="TreeGrafter"/>
</dbReference>
<accession>A0A6G0W6P5</accession>
<dbReference type="GO" id="GO:0032008">
    <property type="term" value="P:positive regulation of TOR signaling"/>
    <property type="evidence" value="ECO:0007669"/>
    <property type="project" value="TreeGrafter"/>
</dbReference>
<dbReference type="PANTHER" id="PTHR13378">
    <property type="entry name" value="REGULATOR COMPLEX PROTEIN LAMTOR3"/>
    <property type="match status" value="1"/>
</dbReference>
<organism evidence="2 3">
    <name type="scientific">Aphanomyces euteiches</name>
    <dbReference type="NCBI Taxonomy" id="100861"/>
    <lineage>
        <taxon>Eukaryota</taxon>
        <taxon>Sar</taxon>
        <taxon>Stramenopiles</taxon>
        <taxon>Oomycota</taxon>
        <taxon>Saprolegniomycetes</taxon>
        <taxon>Saprolegniales</taxon>
        <taxon>Verrucalvaceae</taxon>
        <taxon>Aphanomyces</taxon>
    </lineage>
</organism>
<dbReference type="Proteomes" id="UP000481153">
    <property type="component" value="Unassembled WGS sequence"/>
</dbReference>
<evidence type="ECO:0000313" key="2">
    <source>
        <dbReference type="EMBL" id="KAF0722747.1"/>
    </source>
</evidence>
<evidence type="ECO:0000313" key="3">
    <source>
        <dbReference type="Proteomes" id="UP000481153"/>
    </source>
</evidence>
<dbReference type="Pfam" id="PF08923">
    <property type="entry name" value="MAPKK1_Int"/>
    <property type="match status" value="1"/>
</dbReference>
<proteinExistence type="inferred from homology"/>
<gene>
    <name evidence="2" type="ORF">Ae201684_018224</name>
</gene>
<comment type="similarity">
    <text evidence="1">Belongs to the LAMTOR3 family.</text>
</comment>
<reference evidence="2 3" key="1">
    <citation type="submission" date="2019-07" db="EMBL/GenBank/DDBJ databases">
        <title>Genomics analysis of Aphanomyces spp. identifies a new class of oomycete effector associated with host adaptation.</title>
        <authorList>
            <person name="Gaulin E."/>
        </authorList>
    </citation>
    <scope>NUCLEOTIDE SEQUENCE [LARGE SCALE GENOMIC DNA]</scope>
    <source>
        <strain evidence="2 3">ATCC 201684</strain>
    </source>
</reference>
<dbReference type="SMART" id="SM01278">
    <property type="entry name" value="MAPKK1_Int"/>
    <property type="match status" value="1"/>
</dbReference>
<dbReference type="Gene3D" id="3.30.450.30">
    <property type="entry name" value="Dynein light chain 2a, cytoplasmic"/>
    <property type="match status" value="1"/>
</dbReference>
<dbReference type="SUPFAM" id="SSF103196">
    <property type="entry name" value="Roadblock/LC7 domain"/>
    <property type="match status" value="1"/>
</dbReference>